<organism evidence="2">
    <name type="scientific">Bosea sp. NBC_00436</name>
    <dbReference type="NCBI Taxonomy" id="2969620"/>
    <lineage>
        <taxon>Bacteria</taxon>
        <taxon>Pseudomonadati</taxon>
        <taxon>Pseudomonadota</taxon>
        <taxon>Alphaproteobacteria</taxon>
        <taxon>Hyphomicrobiales</taxon>
        <taxon>Boseaceae</taxon>
        <taxon>Bosea</taxon>
    </lineage>
</organism>
<name>A0A9E8CJK8_9HYPH</name>
<protein>
    <submittedName>
        <fullName evidence="2">Histidine kinase</fullName>
    </submittedName>
</protein>
<feature type="transmembrane region" description="Helical" evidence="1">
    <location>
        <begin position="6"/>
        <end position="29"/>
    </location>
</feature>
<sequence>MPTLFRFLAFIAIIAGLIFGGMIALVTFVQPVQREMIEIVPPSKLQPK</sequence>
<accession>A0A9E8CJK8</accession>
<keyword evidence="1" id="KW-0472">Membrane</keyword>
<reference evidence="2" key="1">
    <citation type="submission" date="2022-08" db="EMBL/GenBank/DDBJ databases">
        <title>Complete Genome Sequences of 2 Bosea sp. soil isolates.</title>
        <authorList>
            <person name="Alvarez Arevalo M."/>
            <person name="Sterndorff E.B."/>
            <person name="Faurdal D."/>
            <person name="Joergensen T.S."/>
            <person name="Weber T."/>
        </authorList>
    </citation>
    <scope>NUCLEOTIDE SEQUENCE</scope>
    <source>
        <strain evidence="2">NBC_00436</strain>
    </source>
</reference>
<dbReference type="GO" id="GO:0016301">
    <property type="term" value="F:kinase activity"/>
    <property type="evidence" value="ECO:0007669"/>
    <property type="project" value="UniProtKB-KW"/>
</dbReference>
<dbReference type="AlphaFoldDB" id="A0A9E8CJK8"/>
<proteinExistence type="predicted"/>
<keyword evidence="2" id="KW-0418">Kinase</keyword>
<keyword evidence="2" id="KW-0808">Transferase</keyword>
<evidence type="ECO:0000313" key="2">
    <source>
        <dbReference type="EMBL" id="UZF85977.1"/>
    </source>
</evidence>
<dbReference type="EMBL" id="CP102774">
    <property type="protein sequence ID" value="UZF85977.1"/>
    <property type="molecule type" value="Genomic_DNA"/>
</dbReference>
<evidence type="ECO:0000256" key="1">
    <source>
        <dbReference type="SAM" id="Phobius"/>
    </source>
</evidence>
<keyword evidence="1" id="KW-1133">Transmembrane helix</keyword>
<keyword evidence="1" id="KW-0812">Transmembrane</keyword>
<gene>
    <name evidence="2" type="ORF">NWE54_19480</name>
</gene>